<dbReference type="InterPro" id="IPR003256">
    <property type="entry name" value="Ribosomal_uL24"/>
</dbReference>
<dbReference type="Gene3D" id="2.30.30.30">
    <property type="match status" value="1"/>
</dbReference>
<evidence type="ECO:0000313" key="5">
    <source>
        <dbReference type="EMBL" id="EPE03169.1"/>
    </source>
</evidence>
<dbReference type="SUPFAM" id="SSF50104">
    <property type="entry name" value="Translation proteins SH3-like domain"/>
    <property type="match status" value="1"/>
</dbReference>
<sequence>MLKLAKRTAQAEKQAARKERLKQRALDAIDGGRRKQVRSLLKEEIFVQTQQARRLRREKWTLGPLAPQRNHAGSIADPIRRGRSSVTNNFGTEMFSSDVIPYWGSISVRRIRNANGPLTPKDVENRCAWAGTPKRLCLAVGDRAVIMEGTMKGQIAPIKDIKPEEGTVTLEGVARVNVTVPEAMIAEGDQSVQQIEASIPIDAIRLVHPLTDPATGVTRDVIIRELRAQAFQMDRVTRRLTFTRVVPGLNVRIPWPRQERPPEYQDEPNDTLRIDTEQVTFVPTLLRPPAPEAVLDELRNKFSRFRTRHTADFIAEKEAEAAAKKEANKYGSALVKRQQPGVSPPSMRTPLEEFHIQQKALRKERGQPELTDEMLEKIGRIMAQTKISALENAGITEIPTQSSTSQEPPTSSPPS</sequence>
<dbReference type="Proteomes" id="UP000016923">
    <property type="component" value="Unassembled WGS sequence"/>
</dbReference>
<keyword evidence="3" id="KW-0687">Ribonucleoprotein</keyword>
<dbReference type="OrthoDB" id="359154at2759"/>
<feature type="region of interest" description="Disordered" evidence="4">
    <location>
        <begin position="1"/>
        <end position="20"/>
    </location>
</feature>
<dbReference type="GO" id="GO:0003735">
    <property type="term" value="F:structural constituent of ribosome"/>
    <property type="evidence" value="ECO:0007669"/>
    <property type="project" value="InterPro"/>
</dbReference>
<dbReference type="AlphaFoldDB" id="S3BPH0"/>
<feature type="region of interest" description="Disordered" evidence="4">
    <location>
        <begin position="393"/>
        <end position="415"/>
    </location>
</feature>
<dbReference type="CDD" id="cd06089">
    <property type="entry name" value="KOW_RPL26"/>
    <property type="match status" value="1"/>
</dbReference>
<feature type="compositionally biased region" description="Low complexity" evidence="4">
    <location>
        <begin position="399"/>
        <end position="409"/>
    </location>
</feature>
<evidence type="ECO:0000256" key="3">
    <source>
        <dbReference type="ARBA" id="ARBA00023274"/>
    </source>
</evidence>
<dbReference type="InterPro" id="IPR014722">
    <property type="entry name" value="Rib_uL2_dom2"/>
</dbReference>
<dbReference type="VEuPathDB" id="FungiDB:F503_01505"/>
<evidence type="ECO:0000256" key="1">
    <source>
        <dbReference type="ARBA" id="ARBA00010618"/>
    </source>
</evidence>
<reference evidence="5 6" key="1">
    <citation type="journal article" date="2013" name="BMC Genomics">
        <title>The genome and transcriptome of the pine saprophyte Ophiostoma piceae, and a comparison with the bark beetle-associated pine pathogen Grosmannia clavigera.</title>
        <authorList>
            <person name="Haridas S."/>
            <person name="Wang Y."/>
            <person name="Lim L."/>
            <person name="Massoumi Alamouti S."/>
            <person name="Jackman S."/>
            <person name="Docking R."/>
            <person name="Robertson G."/>
            <person name="Birol I."/>
            <person name="Bohlmann J."/>
            <person name="Breuil C."/>
        </authorList>
    </citation>
    <scope>NUCLEOTIDE SEQUENCE [LARGE SCALE GENOMIC DNA]</scope>
    <source>
        <strain evidence="5 6">UAMH 11346</strain>
    </source>
</reference>
<dbReference type="HOGENOM" id="CLU_041333_0_0_1"/>
<name>S3BPH0_OPHP1</name>
<organism evidence="5 6">
    <name type="scientific">Ophiostoma piceae (strain UAMH 11346)</name>
    <name type="common">Sap stain fungus</name>
    <dbReference type="NCBI Taxonomy" id="1262450"/>
    <lineage>
        <taxon>Eukaryota</taxon>
        <taxon>Fungi</taxon>
        <taxon>Dikarya</taxon>
        <taxon>Ascomycota</taxon>
        <taxon>Pezizomycotina</taxon>
        <taxon>Sordariomycetes</taxon>
        <taxon>Sordariomycetidae</taxon>
        <taxon>Ophiostomatales</taxon>
        <taxon>Ophiostomataceae</taxon>
        <taxon>Ophiostoma</taxon>
    </lineage>
</organism>
<keyword evidence="2" id="KW-0689">Ribosomal protein</keyword>
<evidence type="ECO:0000256" key="4">
    <source>
        <dbReference type="SAM" id="MobiDB-lite"/>
    </source>
</evidence>
<dbReference type="eggNOG" id="ENOG502QUDZ">
    <property type="taxonomic scope" value="Eukaryota"/>
</dbReference>
<dbReference type="GO" id="GO:0005840">
    <property type="term" value="C:ribosome"/>
    <property type="evidence" value="ECO:0007669"/>
    <property type="project" value="UniProtKB-KW"/>
</dbReference>
<protein>
    <submittedName>
        <fullName evidence="5">Kow motif domain containing protein</fullName>
    </submittedName>
</protein>
<dbReference type="PANTHER" id="PTHR12903">
    <property type="entry name" value="MITOCHONDRIAL RIBOSOMAL PROTEIN L24"/>
    <property type="match status" value="1"/>
</dbReference>
<gene>
    <name evidence="5" type="ORF">F503_01505</name>
</gene>
<dbReference type="OMA" id="TRHDPEY"/>
<dbReference type="GO" id="GO:1990904">
    <property type="term" value="C:ribonucleoprotein complex"/>
    <property type="evidence" value="ECO:0007669"/>
    <property type="project" value="UniProtKB-KW"/>
</dbReference>
<dbReference type="GO" id="GO:0006412">
    <property type="term" value="P:translation"/>
    <property type="evidence" value="ECO:0007669"/>
    <property type="project" value="InterPro"/>
</dbReference>
<proteinExistence type="inferred from homology"/>
<dbReference type="GO" id="GO:0003723">
    <property type="term" value="F:RNA binding"/>
    <property type="evidence" value="ECO:0007669"/>
    <property type="project" value="InterPro"/>
</dbReference>
<dbReference type="STRING" id="1262450.S3BPH0"/>
<evidence type="ECO:0000313" key="6">
    <source>
        <dbReference type="Proteomes" id="UP000016923"/>
    </source>
</evidence>
<dbReference type="InterPro" id="IPR008991">
    <property type="entry name" value="Translation_prot_SH3-like_sf"/>
</dbReference>
<comment type="similarity">
    <text evidence="1">Belongs to the universal ribosomal protein uL24 family.</text>
</comment>
<keyword evidence="6" id="KW-1185">Reference proteome</keyword>
<evidence type="ECO:0000256" key="2">
    <source>
        <dbReference type="ARBA" id="ARBA00022980"/>
    </source>
</evidence>
<dbReference type="Pfam" id="PF22682">
    <property type="entry name" value="Ribosomal_uL24m-like"/>
    <property type="match status" value="1"/>
</dbReference>
<accession>S3BPH0</accession>
<dbReference type="EMBL" id="KE148170">
    <property type="protein sequence ID" value="EPE03169.1"/>
    <property type="molecule type" value="Genomic_DNA"/>
</dbReference>
<dbReference type="InterPro" id="IPR041988">
    <property type="entry name" value="Ribosomal_uL24_KOW"/>
</dbReference>